<evidence type="ECO:0000313" key="13">
    <source>
        <dbReference type="Proteomes" id="UP001162131"/>
    </source>
</evidence>
<evidence type="ECO:0000256" key="10">
    <source>
        <dbReference type="SAM" id="Coils"/>
    </source>
</evidence>
<evidence type="ECO:0000256" key="2">
    <source>
        <dbReference type="ARBA" id="ARBA00006875"/>
    </source>
</evidence>
<dbReference type="EMBL" id="CAJZBQ010000040">
    <property type="protein sequence ID" value="CAG9326412.1"/>
    <property type="molecule type" value="Genomic_DNA"/>
</dbReference>
<dbReference type="InterPro" id="IPR008805">
    <property type="entry name" value="RIB43A"/>
</dbReference>
<reference evidence="12" key="1">
    <citation type="submission" date="2021-09" db="EMBL/GenBank/DDBJ databases">
        <authorList>
            <consortium name="AG Swart"/>
            <person name="Singh M."/>
            <person name="Singh A."/>
            <person name="Seah K."/>
            <person name="Emmerich C."/>
        </authorList>
    </citation>
    <scope>NUCLEOTIDE SEQUENCE</scope>
    <source>
        <strain evidence="12">ATCC30299</strain>
    </source>
</reference>
<accession>A0AAU9JGQ5</accession>
<evidence type="ECO:0000256" key="6">
    <source>
        <dbReference type="ARBA" id="ARBA00023069"/>
    </source>
</evidence>
<dbReference type="PANTHER" id="PTHR14517">
    <property type="entry name" value="RIB43A-RELATED"/>
    <property type="match status" value="1"/>
</dbReference>
<protein>
    <submittedName>
        <fullName evidence="12">Uncharacterized protein</fullName>
    </submittedName>
</protein>
<sequence>MNRKDCSGVRRLEGEDLDYGDRLYKQRLQQKIWLEQQMQEKEAQKRLKDEEEKRWAEYTRQTNTMWKQNEDEYSERNRIMNDAVREANSQLTREKIAREALEKEEENRQAEHHIQNTIYSNFMTEDPTTTQSMLAAHRVVPYHYKGMNEDQRRQILEEQKRQVEEKEQRKKEEKEKERREARMSEAQRRALILYEREMKEKQERVNKETSDYLKTQMIEHKVKYDDPYNVKGDDYLIPL</sequence>
<comment type="subcellular location">
    <subcellularLocation>
        <location evidence="1">Cytoplasm</location>
        <location evidence="1">Cytoskeleton</location>
        <location evidence="1">Flagellum axoneme</location>
    </subcellularLocation>
</comment>
<comment type="subunit">
    <text evidence="9">Microtubule inner protein component of sperm flagellar doublet microtubules.</text>
</comment>
<proteinExistence type="inferred from homology"/>
<comment type="similarity">
    <text evidence="2">Belongs to the RIB43A family.</text>
</comment>
<evidence type="ECO:0000256" key="1">
    <source>
        <dbReference type="ARBA" id="ARBA00004611"/>
    </source>
</evidence>
<organism evidence="12 13">
    <name type="scientific">Blepharisma stoltei</name>
    <dbReference type="NCBI Taxonomy" id="1481888"/>
    <lineage>
        <taxon>Eukaryota</taxon>
        <taxon>Sar</taxon>
        <taxon>Alveolata</taxon>
        <taxon>Ciliophora</taxon>
        <taxon>Postciliodesmatophora</taxon>
        <taxon>Heterotrichea</taxon>
        <taxon>Heterotrichida</taxon>
        <taxon>Blepharismidae</taxon>
        <taxon>Blepharisma</taxon>
    </lineage>
</organism>
<keyword evidence="13" id="KW-1185">Reference proteome</keyword>
<dbReference type="Proteomes" id="UP001162131">
    <property type="component" value="Unassembled WGS sequence"/>
</dbReference>
<keyword evidence="3" id="KW-0963">Cytoplasm</keyword>
<evidence type="ECO:0000256" key="8">
    <source>
        <dbReference type="ARBA" id="ARBA00023273"/>
    </source>
</evidence>
<evidence type="ECO:0000256" key="5">
    <source>
        <dbReference type="ARBA" id="ARBA00023054"/>
    </source>
</evidence>
<evidence type="ECO:0000256" key="9">
    <source>
        <dbReference type="ARBA" id="ARBA00046435"/>
    </source>
</evidence>
<evidence type="ECO:0000256" key="3">
    <source>
        <dbReference type="ARBA" id="ARBA00022490"/>
    </source>
</evidence>
<gene>
    <name evidence="12" type="ORF">BSTOLATCC_MIC40839</name>
</gene>
<evidence type="ECO:0000256" key="4">
    <source>
        <dbReference type="ARBA" id="ARBA00022846"/>
    </source>
</evidence>
<feature type="coiled-coil region" evidence="10">
    <location>
        <begin position="84"/>
        <end position="113"/>
    </location>
</feature>
<evidence type="ECO:0000256" key="7">
    <source>
        <dbReference type="ARBA" id="ARBA00023212"/>
    </source>
</evidence>
<dbReference type="Pfam" id="PF05914">
    <property type="entry name" value="RIB43A"/>
    <property type="match status" value="1"/>
</dbReference>
<dbReference type="PANTHER" id="PTHR14517:SF6">
    <property type="entry name" value="RE41410P"/>
    <property type="match status" value="1"/>
</dbReference>
<keyword evidence="7" id="KW-0206">Cytoskeleton</keyword>
<keyword evidence="5 10" id="KW-0175">Coiled coil</keyword>
<evidence type="ECO:0000256" key="11">
    <source>
        <dbReference type="SAM" id="MobiDB-lite"/>
    </source>
</evidence>
<keyword evidence="8" id="KW-0966">Cell projection</keyword>
<comment type="caution">
    <text evidence="12">The sequence shown here is derived from an EMBL/GenBank/DDBJ whole genome shotgun (WGS) entry which is preliminary data.</text>
</comment>
<keyword evidence="4" id="KW-0282">Flagellum</keyword>
<evidence type="ECO:0000313" key="12">
    <source>
        <dbReference type="EMBL" id="CAG9326412.1"/>
    </source>
</evidence>
<dbReference type="AlphaFoldDB" id="A0AAU9JGQ5"/>
<name>A0AAU9JGQ5_9CILI</name>
<keyword evidence="6" id="KW-0969">Cilium</keyword>
<feature type="region of interest" description="Disordered" evidence="11">
    <location>
        <begin position="161"/>
        <end position="185"/>
    </location>
</feature>